<evidence type="ECO:0000256" key="1">
    <source>
        <dbReference type="ARBA" id="ARBA00004141"/>
    </source>
</evidence>
<dbReference type="Proteomes" id="UP000242188">
    <property type="component" value="Unassembled WGS sequence"/>
</dbReference>
<keyword evidence="5 7" id="KW-1133">Transmembrane helix</keyword>
<evidence type="ECO:0000256" key="3">
    <source>
        <dbReference type="ARBA" id="ARBA00014635"/>
    </source>
</evidence>
<evidence type="ECO:0000256" key="4">
    <source>
        <dbReference type="ARBA" id="ARBA00022692"/>
    </source>
</evidence>
<dbReference type="InterPro" id="IPR029399">
    <property type="entry name" value="TMEM192"/>
</dbReference>
<organism evidence="8 9">
    <name type="scientific">Mizuhopecten yessoensis</name>
    <name type="common">Japanese scallop</name>
    <name type="synonym">Patinopecten yessoensis</name>
    <dbReference type="NCBI Taxonomy" id="6573"/>
    <lineage>
        <taxon>Eukaryota</taxon>
        <taxon>Metazoa</taxon>
        <taxon>Spiralia</taxon>
        <taxon>Lophotrochozoa</taxon>
        <taxon>Mollusca</taxon>
        <taxon>Bivalvia</taxon>
        <taxon>Autobranchia</taxon>
        <taxon>Pteriomorphia</taxon>
        <taxon>Pectinida</taxon>
        <taxon>Pectinoidea</taxon>
        <taxon>Pectinidae</taxon>
        <taxon>Mizuhopecten</taxon>
    </lineage>
</organism>
<comment type="subcellular location">
    <subcellularLocation>
        <location evidence="1">Membrane</location>
        <topology evidence="1">Multi-pass membrane protein</topology>
    </subcellularLocation>
</comment>
<proteinExistence type="inferred from homology"/>
<evidence type="ECO:0000256" key="2">
    <source>
        <dbReference type="ARBA" id="ARBA00006314"/>
    </source>
</evidence>
<dbReference type="Pfam" id="PF14802">
    <property type="entry name" value="TMEM192"/>
    <property type="match status" value="1"/>
</dbReference>
<evidence type="ECO:0000256" key="7">
    <source>
        <dbReference type="SAM" id="Phobius"/>
    </source>
</evidence>
<keyword evidence="9" id="KW-1185">Reference proteome</keyword>
<keyword evidence="4 7" id="KW-0812">Transmembrane</keyword>
<dbReference type="GO" id="GO:0005765">
    <property type="term" value="C:lysosomal membrane"/>
    <property type="evidence" value="ECO:0007669"/>
    <property type="project" value="TreeGrafter"/>
</dbReference>
<feature type="transmembrane region" description="Helical" evidence="7">
    <location>
        <begin position="132"/>
        <end position="155"/>
    </location>
</feature>
<evidence type="ECO:0000256" key="5">
    <source>
        <dbReference type="ARBA" id="ARBA00022989"/>
    </source>
</evidence>
<dbReference type="GO" id="GO:0005770">
    <property type="term" value="C:late endosome"/>
    <property type="evidence" value="ECO:0007669"/>
    <property type="project" value="TreeGrafter"/>
</dbReference>
<evidence type="ECO:0000313" key="8">
    <source>
        <dbReference type="EMBL" id="OWF42321.1"/>
    </source>
</evidence>
<feature type="transmembrane region" description="Helical" evidence="7">
    <location>
        <begin position="175"/>
        <end position="195"/>
    </location>
</feature>
<accession>A0A210Q0P6</accession>
<keyword evidence="6 7" id="KW-0472">Membrane</keyword>
<evidence type="ECO:0000256" key="6">
    <source>
        <dbReference type="ARBA" id="ARBA00023136"/>
    </source>
</evidence>
<feature type="transmembrane region" description="Helical" evidence="7">
    <location>
        <begin position="57"/>
        <end position="80"/>
    </location>
</feature>
<name>A0A210Q0P6_MIZYE</name>
<dbReference type="EMBL" id="NEDP02005298">
    <property type="protein sequence ID" value="OWF42321.1"/>
    <property type="molecule type" value="Genomic_DNA"/>
</dbReference>
<comment type="similarity">
    <text evidence="2">Belongs to the TMEM192 family.</text>
</comment>
<reference evidence="8 9" key="1">
    <citation type="journal article" date="2017" name="Nat. Ecol. Evol.">
        <title>Scallop genome provides insights into evolution of bilaterian karyotype and development.</title>
        <authorList>
            <person name="Wang S."/>
            <person name="Zhang J."/>
            <person name="Jiao W."/>
            <person name="Li J."/>
            <person name="Xun X."/>
            <person name="Sun Y."/>
            <person name="Guo X."/>
            <person name="Huan P."/>
            <person name="Dong B."/>
            <person name="Zhang L."/>
            <person name="Hu X."/>
            <person name="Sun X."/>
            <person name="Wang J."/>
            <person name="Zhao C."/>
            <person name="Wang Y."/>
            <person name="Wang D."/>
            <person name="Huang X."/>
            <person name="Wang R."/>
            <person name="Lv J."/>
            <person name="Li Y."/>
            <person name="Zhang Z."/>
            <person name="Liu B."/>
            <person name="Lu W."/>
            <person name="Hui Y."/>
            <person name="Liang J."/>
            <person name="Zhou Z."/>
            <person name="Hou R."/>
            <person name="Li X."/>
            <person name="Liu Y."/>
            <person name="Li H."/>
            <person name="Ning X."/>
            <person name="Lin Y."/>
            <person name="Zhao L."/>
            <person name="Xing Q."/>
            <person name="Dou J."/>
            <person name="Li Y."/>
            <person name="Mao J."/>
            <person name="Guo H."/>
            <person name="Dou H."/>
            <person name="Li T."/>
            <person name="Mu C."/>
            <person name="Jiang W."/>
            <person name="Fu Q."/>
            <person name="Fu X."/>
            <person name="Miao Y."/>
            <person name="Liu J."/>
            <person name="Yu Q."/>
            <person name="Li R."/>
            <person name="Liao H."/>
            <person name="Li X."/>
            <person name="Kong Y."/>
            <person name="Jiang Z."/>
            <person name="Chourrout D."/>
            <person name="Li R."/>
            <person name="Bao Z."/>
        </authorList>
    </citation>
    <scope>NUCLEOTIDE SEQUENCE [LARGE SCALE GENOMIC DNA]</scope>
    <source>
        <strain evidence="8 9">PY_sf001</strain>
    </source>
</reference>
<dbReference type="OrthoDB" id="6277625at2759"/>
<comment type="caution">
    <text evidence="8">The sequence shown here is derived from an EMBL/GenBank/DDBJ whole genome shotgun (WGS) entry which is preliminary data.</text>
</comment>
<dbReference type="PANTHER" id="PTHR31592">
    <property type="entry name" value="TRANSMEMBRANE PROTEIN 192"/>
    <property type="match status" value="1"/>
</dbReference>
<sequence length="201" mass="22826">MGPRQTLKSAMVSLSNENRRSGGYFFNDENTIQGRDGDEPLLDSPTYTTELDRPFRVINTTAAIVLQILLLIVAAAVVLGLDSISHSTSEAIIYYIQGALWFLHLIFDIFYRHCHKKSRLHGYLEFYRQTRLVRQLPLAISSAVNAGLIILNSLARQQGWTPDIGKHNKVWHLGLRLIVVLHIVIKLIVLILYLGQYCVTR</sequence>
<gene>
    <name evidence="8" type="ORF">KP79_PYT22032</name>
</gene>
<feature type="transmembrane region" description="Helical" evidence="7">
    <location>
        <begin position="92"/>
        <end position="111"/>
    </location>
</feature>
<dbReference type="AlphaFoldDB" id="A0A210Q0P6"/>
<evidence type="ECO:0000313" key="9">
    <source>
        <dbReference type="Proteomes" id="UP000242188"/>
    </source>
</evidence>
<dbReference type="PANTHER" id="PTHR31592:SF1">
    <property type="entry name" value="TRANSMEMBRANE PROTEIN 192"/>
    <property type="match status" value="1"/>
</dbReference>
<protein>
    <recommendedName>
        <fullName evidence="3">Transmembrane protein 192</fullName>
    </recommendedName>
</protein>
<dbReference type="STRING" id="6573.A0A210Q0P6"/>